<gene>
    <name evidence="1" type="ORF">BOA8489_01909</name>
</gene>
<dbReference type="RefSeq" id="WP_093973767.1">
    <property type="nucleotide sequence ID" value="NZ_FXXQ01000005.1"/>
</dbReference>
<proteinExistence type="predicted"/>
<accession>A0A238IZH5</accession>
<keyword evidence="2" id="KW-1185">Reference proteome</keyword>
<dbReference type="AlphaFoldDB" id="A0A238IZH5"/>
<dbReference type="EMBL" id="FXXQ01000005">
    <property type="protein sequence ID" value="SMX23796.1"/>
    <property type="molecule type" value="Genomic_DNA"/>
</dbReference>
<protein>
    <submittedName>
        <fullName evidence="1">Uncharacterized protein</fullName>
    </submittedName>
</protein>
<organism evidence="1 2">
    <name type="scientific">Boseongicola aestuarii</name>
    <dbReference type="NCBI Taxonomy" id="1470561"/>
    <lineage>
        <taxon>Bacteria</taxon>
        <taxon>Pseudomonadati</taxon>
        <taxon>Pseudomonadota</taxon>
        <taxon>Alphaproteobacteria</taxon>
        <taxon>Rhodobacterales</taxon>
        <taxon>Paracoccaceae</taxon>
        <taxon>Boseongicola</taxon>
    </lineage>
</organism>
<evidence type="ECO:0000313" key="1">
    <source>
        <dbReference type="EMBL" id="SMX23796.1"/>
    </source>
</evidence>
<sequence length="254" mass="27433">MNRSSKEPPHTLFIGAPTALGHALNALVRGQTVSLGSAGVAAHPNKIVTYALRAAIGDRPDPTHLNALVSTASDRHLFLSALFALGRPRTALRDNELFPEAERMLGEISAVLGDHVERVVLAIEPVHHLLLSVEREQVFSRPGGVKWDALYEVSWADLVDVVATCFGGAELVVLTPFSVGNGAAPILYYLFGNKGFDLASEAAGEGFLRAAQRVPVPDEIKAHTGLDRVACDLLLQRFDEDVATISRRSRVRVF</sequence>
<name>A0A238IZH5_9RHOB</name>
<reference evidence="1 2" key="1">
    <citation type="submission" date="2017-05" db="EMBL/GenBank/DDBJ databases">
        <authorList>
            <person name="Song R."/>
            <person name="Chenine A.L."/>
            <person name="Ruprecht R.M."/>
        </authorList>
    </citation>
    <scope>NUCLEOTIDE SEQUENCE [LARGE SCALE GENOMIC DNA]</scope>
    <source>
        <strain evidence="1 2">CECT 8489</strain>
    </source>
</reference>
<dbReference type="Proteomes" id="UP000201838">
    <property type="component" value="Unassembled WGS sequence"/>
</dbReference>
<evidence type="ECO:0000313" key="2">
    <source>
        <dbReference type="Proteomes" id="UP000201838"/>
    </source>
</evidence>